<sequence>MPTRHIFRKLPTVTSTRVQALKQPTQPLHDSGLSNECVVSGAGVRRDTNCAGESGDPFPFLWQINSCDTCSARRNKWAASLGIIKRDARGRARRRPPASPAPPASHAFWLGAVFVFCTEQVIIDGRSSASRYLL</sequence>
<dbReference type="EMBL" id="BGZK01000169">
    <property type="protein sequence ID" value="GBP25063.1"/>
    <property type="molecule type" value="Genomic_DNA"/>
</dbReference>
<dbReference type="AlphaFoldDB" id="A0A4C1UF00"/>
<evidence type="ECO:0000313" key="1">
    <source>
        <dbReference type="EMBL" id="GBP25063.1"/>
    </source>
</evidence>
<accession>A0A4C1UF00</accession>
<keyword evidence="2" id="KW-1185">Reference proteome</keyword>
<protein>
    <submittedName>
        <fullName evidence="1">Uncharacterized protein</fullName>
    </submittedName>
</protein>
<name>A0A4C1UF00_EUMVA</name>
<proteinExistence type="predicted"/>
<comment type="caution">
    <text evidence="1">The sequence shown here is derived from an EMBL/GenBank/DDBJ whole genome shotgun (WGS) entry which is preliminary data.</text>
</comment>
<gene>
    <name evidence="1" type="ORF">EVAR_19543_1</name>
</gene>
<dbReference type="Proteomes" id="UP000299102">
    <property type="component" value="Unassembled WGS sequence"/>
</dbReference>
<evidence type="ECO:0000313" key="2">
    <source>
        <dbReference type="Proteomes" id="UP000299102"/>
    </source>
</evidence>
<organism evidence="1 2">
    <name type="scientific">Eumeta variegata</name>
    <name type="common">Bagworm moth</name>
    <name type="synonym">Eumeta japonica</name>
    <dbReference type="NCBI Taxonomy" id="151549"/>
    <lineage>
        <taxon>Eukaryota</taxon>
        <taxon>Metazoa</taxon>
        <taxon>Ecdysozoa</taxon>
        <taxon>Arthropoda</taxon>
        <taxon>Hexapoda</taxon>
        <taxon>Insecta</taxon>
        <taxon>Pterygota</taxon>
        <taxon>Neoptera</taxon>
        <taxon>Endopterygota</taxon>
        <taxon>Lepidoptera</taxon>
        <taxon>Glossata</taxon>
        <taxon>Ditrysia</taxon>
        <taxon>Tineoidea</taxon>
        <taxon>Psychidae</taxon>
        <taxon>Oiketicinae</taxon>
        <taxon>Eumeta</taxon>
    </lineage>
</organism>
<reference evidence="1 2" key="1">
    <citation type="journal article" date="2019" name="Commun. Biol.">
        <title>The bagworm genome reveals a unique fibroin gene that provides high tensile strength.</title>
        <authorList>
            <person name="Kono N."/>
            <person name="Nakamura H."/>
            <person name="Ohtoshi R."/>
            <person name="Tomita M."/>
            <person name="Numata K."/>
            <person name="Arakawa K."/>
        </authorList>
    </citation>
    <scope>NUCLEOTIDE SEQUENCE [LARGE SCALE GENOMIC DNA]</scope>
</reference>